<dbReference type="EMBL" id="CDMZ01000151">
    <property type="protein sequence ID" value="CEM07882.1"/>
    <property type="molecule type" value="Genomic_DNA"/>
</dbReference>
<sequence>MRSGHQPLRPARSQEEHAVLPNNASIGPPNQKAVYTPPSGYCRFGLEVLDKPEYGGNAWLEPFSVSNPNLWWRAFHGVKNVQRRGVETLTATERIVRDGFLPSRTGRHGPGVYCSPDTRVVQPHYAARQTLQTIRGAKTFEWMFQLAVKPDPATQTGTPNIWRVRDPRDIRAYGLLMREV</sequence>
<accession>A0A0G4F795</accession>
<proteinExistence type="predicted"/>
<organism evidence="2">
    <name type="scientific">Chromera velia CCMP2878</name>
    <dbReference type="NCBI Taxonomy" id="1169474"/>
    <lineage>
        <taxon>Eukaryota</taxon>
        <taxon>Sar</taxon>
        <taxon>Alveolata</taxon>
        <taxon>Colpodellida</taxon>
        <taxon>Chromeraceae</taxon>
        <taxon>Chromera</taxon>
    </lineage>
</organism>
<dbReference type="AlphaFoldDB" id="A0A0G4F795"/>
<evidence type="ECO:0000256" key="1">
    <source>
        <dbReference type="SAM" id="MobiDB-lite"/>
    </source>
</evidence>
<reference evidence="2" key="1">
    <citation type="submission" date="2014-11" db="EMBL/GenBank/DDBJ databases">
        <authorList>
            <person name="Otto D Thomas"/>
            <person name="Naeem Raeece"/>
        </authorList>
    </citation>
    <scope>NUCLEOTIDE SEQUENCE</scope>
</reference>
<gene>
    <name evidence="2" type="ORF">Cvel_15393</name>
</gene>
<dbReference type="PANTHER" id="PTHR36649">
    <property type="entry name" value="UBIQUITIN-LIKE DOMAIN-CONTAINING PROTEIN"/>
    <property type="match status" value="1"/>
</dbReference>
<evidence type="ECO:0000313" key="2">
    <source>
        <dbReference type="EMBL" id="CEM07882.1"/>
    </source>
</evidence>
<protein>
    <recommendedName>
        <fullName evidence="3">PARP catalytic domain-containing protein</fullName>
    </recommendedName>
</protein>
<name>A0A0G4F795_9ALVE</name>
<feature type="region of interest" description="Disordered" evidence="1">
    <location>
        <begin position="1"/>
        <end position="32"/>
    </location>
</feature>
<dbReference type="PANTHER" id="PTHR36649:SF28">
    <property type="entry name" value="UBIQUITIN-LIKE DOMAIN-CONTAINING PROTEIN"/>
    <property type="match status" value="1"/>
</dbReference>
<evidence type="ECO:0008006" key="3">
    <source>
        <dbReference type="Google" id="ProtNLM"/>
    </source>
</evidence>
<dbReference type="VEuPathDB" id="CryptoDB:Cvel_15393"/>